<keyword evidence="1" id="KW-0812">Transmembrane</keyword>
<feature type="transmembrane region" description="Helical" evidence="1">
    <location>
        <begin position="135"/>
        <end position="157"/>
    </location>
</feature>
<name>A0A7G8BCN6_9BACT</name>
<reference evidence="2 3" key="1">
    <citation type="submission" date="2020-08" db="EMBL/GenBank/DDBJ databases">
        <title>Edaphobacter telluris sp. nov. and Acidobacterium dinghuensis sp. nov., two acidobacteria isolated from forest soil.</title>
        <authorList>
            <person name="Fu J."/>
            <person name="Qiu L."/>
        </authorList>
    </citation>
    <scope>NUCLEOTIDE SEQUENCE [LARGE SCALE GENOMIC DNA]</scope>
    <source>
        <strain evidence="2">4Y35</strain>
    </source>
</reference>
<feature type="transmembrane region" description="Helical" evidence="1">
    <location>
        <begin position="103"/>
        <end position="123"/>
    </location>
</feature>
<dbReference type="EMBL" id="CP060394">
    <property type="protein sequence ID" value="QNI30306.1"/>
    <property type="molecule type" value="Genomic_DNA"/>
</dbReference>
<sequence length="511" mass="56963">MSSTVLEAQSSTLVLDERISHRPLSLGTREISYLAFLTPLVLLLHGYHPFADDAGIYVAGIRKILDPTLFSVDSSFVVTHTRFSIFSHLFAEVVRFFHVPLKVGLFAAYALSIFAFLLGCFRLSQRAFRDAQLQWGATLLAAALFTLPVAATALWIMDPYVTARSFSTPLSLFALTACIDRDMKRTALWLVATALLHPLMAAYLAGFLVAYGLVSRRWWLGLAAACLASLAASAVIYFATRHASLPDGYKDAVLTRTYFFLAFWHWYEVLGLVIPLTLMLIAAYSTRNLVVRNLCLSCIATGVTASVIVACFVHPSGSYFLARIQPLRTFQIVYIIGVLLLGAFLSEHLRGKRTVWGVALLLVVSVLMFLVQKQVYMASSHVEWPFATPRNPWQQAFLWIRQNTPQNAIFALDSDYTRVDSEDTQGFRASAVRSALVDELKDGGVVAIFPELAPRWKLQRDLELGLDHISDQERVTRLRPAGVTWILLSAGANTRFNCPYRNSTVIVCRLP</sequence>
<dbReference type="RefSeq" id="WP_186740103.1">
    <property type="nucleotide sequence ID" value="NZ_CP060394.1"/>
</dbReference>
<keyword evidence="1" id="KW-0472">Membrane</keyword>
<evidence type="ECO:0008006" key="4">
    <source>
        <dbReference type="Google" id="ProtNLM"/>
    </source>
</evidence>
<protein>
    <recommendedName>
        <fullName evidence="4">Glycosyltransferase RgtA/B/C/D-like domain-containing protein</fullName>
    </recommendedName>
</protein>
<dbReference type="AlphaFoldDB" id="A0A7G8BCN6"/>
<accession>A0A7G8BCN6</accession>
<feature type="transmembrane region" description="Helical" evidence="1">
    <location>
        <begin position="218"/>
        <end position="238"/>
    </location>
</feature>
<gene>
    <name evidence="2" type="ORF">H7849_14080</name>
</gene>
<evidence type="ECO:0000256" key="1">
    <source>
        <dbReference type="SAM" id="Phobius"/>
    </source>
</evidence>
<feature type="transmembrane region" description="Helical" evidence="1">
    <location>
        <begin position="327"/>
        <end position="345"/>
    </location>
</feature>
<evidence type="ECO:0000313" key="3">
    <source>
        <dbReference type="Proteomes" id="UP000515312"/>
    </source>
</evidence>
<keyword evidence="3" id="KW-1185">Reference proteome</keyword>
<feature type="transmembrane region" description="Helical" evidence="1">
    <location>
        <begin position="187"/>
        <end position="211"/>
    </location>
</feature>
<evidence type="ECO:0000313" key="2">
    <source>
        <dbReference type="EMBL" id="QNI30306.1"/>
    </source>
</evidence>
<keyword evidence="1" id="KW-1133">Transmembrane helix</keyword>
<organism evidence="2 3">
    <name type="scientific">Alloacidobacterium dinghuense</name>
    <dbReference type="NCBI Taxonomy" id="2763107"/>
    <lineage>
        <taxon>Bacteria</taxon>
        <taxon>Pseudomonadati</taxon>
        <taxon>Acidobacteriota</taxon>
        <taxon>Terriglobia</taxon>
        <taxon>Terriglobales</taxon>
        <taxon>Acidobacteriaceae</taxon>
        <taxon>Alloacidobacterium</taxon>
    </lineage>
</organism>
<feature type="transmembrane region" description="Helical" evidence="1">
    <location>
        <begin position="354"/>
        <end position="371"/>
    </location>
</feature>
<feature type="transmembrane region" description="Helical" evidence="1">
    <location>
        <begin position="294"/>
        <end position="315"/>
    </location>
</feature>
<dbReference type="Proteomes" id="UP000515312">
    <property type="component" value="Chromosome"/>
</dbReference>
<feature type="transmembrane region" description="Helical" evidence="1">
    <location>
        <begin position="258"/>
        <end position="282"/>
    </location>
</feature>
<proteinExistence type="predicted"/>
<dbReference type="KEGG" id="adin:H7849_14080"/>